<protein>
    <submittedName>
        <fullName evidence="1">Uncharacterized protein</fullName>
    </submittedName>
</protein>
<dbReference type="Proteomes" id="UP001152795">
    <property type="component" value="Unassembled WGS sequence"/>
</dbReference>
<organism evidence="1 2">
    <name type="scientific">Paramuricea clavata</name>
    <name type="common">Red gorgonian</name>
    <name type="synonym">Violescent sea-whip</name>
    <dbReference type="NCBI Taxonomy" id="317549"/>
    <lineage>
        <taxon>Eukaryota</taxon>
        <taxon>Metazoa</taxon>
        <taxon>Cnidaria</taxon>
        <taxon>Anthozoa</taxon>
        <taxon>Octocorallia</taxon>
        <taxon>Malacalcyonacea</taxon>
        <taxon>Plexauridae</taxon>
        <taxon>Paramuricea</taxon>
    </lineage>
</organism>
<dbReference type="EMBL" id="CACRXK020037664">
    <property type="protein sequence ID" value="CAB4045115.1"/>
    <property type="molecule type" value="Genomic_DNA"/>
</dbReference>
<evidence type="ECO:0000313" key="1">
    <source>
        <dbReference type="EMBL" id="CAB4045115.1"/>
    </source>
</evidence>
<evidence type="ECO:0000313" key="2">
    <source>
        <dbReference type="Proteomes" id="UP001152795"/>
    </source>
</evidence>
<dbReference type="AlphaFoldDB" id="A0A6S7KHZ0"/>
<sequence length="139" mass="15804">MGLSEEANMPYLNITLDVGAAMNAYKFRWTHTEQYRNVCIHLGMLHFMKENCKVIGSLVAGSGFEDIIFQSGVCTSGSLQGVLAGSHYNRRWTVHNPFSEALERLLLQRFITFMYEKSATIPDSFYKLIDLDTVKLQSK</sequence>
<dbReference type="OrthoDB" id="7303603at2759"/>
<accession>A0A6S7KHZ0</accession>
<keyword evidence="2" id="KW-1185">Reference proteome</keyword>
<gene>
    <name evidence="1" type="ORF">PACLA_8A085642</name>
</gene>
<name>A0A6S7KHZ0_PARCT</name>
<feature type="non-terminal residue" evidence="1">
    <location>
        <position position="1"/>
    </location>
</feature>
<comment type="caution">
    <text evidence="1">The sequence shown here is derived from an EMBL/GenBank/DDBJ whole genome shotgun (WGS) entry which is preliminary data.</text>
</comment>
<reference evidence="1" key="1">
    <citation type="submission" date="2020-04" db="EMBL/GenBank/DDBJ databases">
        <authorList>
            <person name="Alioto T."/>
            <person name="Alioto T."/>
            <person name="Gomez Garrido J."/>
        </authorList>
    </citation>
    <scope>NUCLEOTIDE SEQUENCE</scope>
    <source>
        <strain evidence="1">A484AB</strain>
    </source>
</reference>
<proteinExistence type="predicted"/>